<proteinExistence type="predicted"/>
<dbReference type="GO" id="GO:0016020">
    <property type="term" value="C:membrane"/>
    <property type="evidence" value="ECO:0007669"/>
    <property type="project" value="TreeGrafter"/>
</dbReference>
<dbReference type="HOGENOM" id="CLU_071631_0_0_1"/>
<organism evidence="2 3">
    <name type="scientific">Dacryopinax primogenitus (strain DJM 731)</name>
    <name type="common">Brown rot fungus</name>
    <dbReference type="NCBI Taxonomy" id="1858805"/>
    <lineage>
        <taxon>Eukaryota</taxon>
        <taxon>Fungi</taxon>
        <taxon>Dikarya</taxon>
        <taxon>Basidiomycota</taxon>
        <taxon>Agaricomycotina</taxon>
        <taxon>Dacrymycetes</taxon>
        <taxon>Dacrymycetales</taxon>
        <taxon>Dacrymycetaceae</taxon>
        <taxon>Dacryopinax</taxon>
    </lineage>
</organism>
<dbReference type="SUPFAM" id="SSF53474">
    <property type="entry name" value="alpha/beta-Hydrolases"/>
    <property type="match status" value="1"/>
</dbReference>
<dbReference type="Proteomes" id="UP000030653">
    <property type="component" value="Unassembled WGS sequence"/>
</dbReference>
<dbReference type="InterPro" id="IPR050266">
    <property type="entry name" value="AB_hydrolase_sf"/>
</dbReference>
<dbReference type="Pfam" id="PF12697">
    <property type="entry name" value="Abhydrolase_6"/>
    <property type="match status" value="1"/>
</dbReference>
<dbReference type="PANTHER" id="PTHR43798:SF33">
    <property type="entry name" value="HYDROLASE, PUTATIVE (AFU_ORTHOLOGUE AFUA_2G14860)-RELATED"/>
    <property type="match status" value="1"/>
</dbReference>
<sequence>MSFSWSIAELGNLVSGDQPVSLRYGDTNPRRAAGTPYTTIIALHGIGVNSNIWLPWLPHLPEDIRLLALNRRGFNGSSDLHQPTDGNFVESYGRYLLDLVAFVKYAVEVLKIPPKDPKTGKGGIVLLGWSKACSYLTSLLAVLSSEEGLAASHGLSMSAFEPYLGAVRSHVVNVMLFEPPGLIFGIPRQEKFGNETESMAVQGRDFVHGMLSALPADKVHLVHVSVDKMEVAAHDMFTWNGKDDEEREAVSKMAFKDVPSFLGLSVIYGTNTIPSCLEGSKWVIERSHSQDNTTYRVIQDGDHFLMVTDPEGFNEAVISCINELVVKTKGGELSV</sequence>
<dbReference type="GeneID" id="63682712"/>
<evidence type="ECO:0000313" key="2">
    <source>
        <dbReference type="EMBL" id="EJT96898.1"/>
    </source>
</evidence>
<dbReference type="AlphaFoldDB" id="M5FP92"/>
<keyword evidence="3" id="KW-1185">Reference proteome</keyword>
<dbReference type="Gene3D" id="3.40.50.1820">
    <property type="entry name" value="alpha/beta hydrolase"/>
    <property type="match status" value="1"/>
</dbReference>
<dbReference type="OrthoDB" id="3251587at2759"/>
<gene>
    <name evidence="2" type="ORF">DACRYDRAFT_102628</name>
</gene>
<feature type="domain" description="AB hydrolase-1" evidence="1">
    <location>
        <begin position="40"/>
        <end position="316"/>
    </location>
</feature>
<reference evidence="2 3" key="1">
    <citation type="journal article" date="2012" name="Science">
        <title>The Paleozoic origin of enzymatic lignin decomposition reconstructed from 31 fungal genomes.</title>
        <authorList>
            <person name="Floudas D."/>
            <person name="Binder M."/>
            <person name="Riley R."/>
            <person name="Barry K."/>
            <person name="Blanchette R.A."/>
            <person name="Henrissat B."/>
            <person name="Martinez A.T."/>
            <person name="Otillar R."/>
            <person name="Spatafora J.W."/>
            <person name="Yadav J.S."/>
            <person name="Aerts A."/>
            <person name="Benoit I."/>
            <person name="Boyd A."/>
            <person name="Carlson A."/>
            <person name="Copeland A."/>
            <person name="Coutinho P.M."/>
            <person name="de Vries R.P."/>
            <person name="Ferreira P."/>
            <person name="Findley K."/>
            <person name="Foster B."/>
            <person name="Gaskell J."/>
            <person name="Glotzer D."/>
            <person name="Gorecki P."/>
            <person name="Heitman J."/>
            <person name="Hesse C."/>
            <person name="Hori C."/>
            <person name="Igarashi K."/>
            <person name="Jurgens J.A."/>
            <person name="Kallen N."/>
            <person name="Kersten P."/>
            <person name="Kohler A."/>
            <person name="Kuees U."/>
            <person name="Kumar T.K.A."/>
            <person name="Kuo A."/>
            <person name="LaButti K."/>
            <person name="Larrondo L.F."/>
            <person name="Lindquist E."/>
            <person name="Ling A."/>
            <person name="Lombard V."/>
            <person name="Lucas S."/>
            <person name="Lundell T."/>
            <person name="Martin R."/>
            <person name="McLaughlin D.J."/>
            <person name="Morgenstern I."/>
            <person name="Morin E."/>
            <person name="Murat C."/>
            <person name="Nagy L.G."/>
            <person name="Nolan M."/>
            <person name="Ohm R.A."/>
            <person name="Patyshakuliyeva A."/>
            <person name="Rokas A."/>
            <person name="Ruiz-Duenas F.J."/>
            <person name="Sabat G."/>
            <person name="Salamov A."/>
            <person name="Samejima M."/>
            <person name="Schmutz J."/>
            <person name="Slot J.C."/>
            <person name="St John F."/>
            <person name="Stenlid J."/>
            <person name="Sun H."/>
            <person name="Sun S."/>
            <person name="Syed K."/>
            <person name="Tsang A."/>
            <person name="Wiebenga A."/>
            <person name="Young D."/>
            <person name="Pisabarro A."/>
            <person name="Eastwood D.C."/>
            <person name="Martin F."/>
            <person name="Cullen D."/>
            <person name="Grigoriev I.V."/>
            <person name="Hibbett D.S."/>
        </authorList>
    </citation>
    <scope>NUCLEOTIDE SEQUENCE [LARGE SCALE GENOMIC DNA]</scope>
    <source>
        <strain evidence="2 3">DJM-731 SS1</strain>
    </source>
</reference>
<accession>M5FP92</accession>
<dbReference type="InterPro" id="IPR000073">
    <property type="entry name" value="AB_hydrolase_1"/>
</dbReference>
<dbReference type="PANTHER" id="PTHR43798">
    <property type="entry name" value="MONOACYLGLYCEROL LIPASE"/>
    <property type="match status" value="1"/>
</dbReference>
<dbReference type="GO" id="GO:0016787">
    <property type="term" value="F:hydrolase activity"/>
    <property type="evidence" value="ECO:0007669"/>
    <property type="project" value="UniProtKB-KW"/>
</dbReference>
<dbReference type="EMBL" id="JH795879">
    <property type="protein sequence ID" value="EJT96898.1"/>
    <property type="molecule type" value="Genomic_DNA"/>
</dbReference>
<protein>
    <submittedName>
        <fullName evidence="2">Alpha/beta-hydrolase</fullName>
    </submittedName>
</protein>
<dbReference type="RefSeq" id="XP_040623796.1">
    <property type="nucleotide sequence ID" value="XM_040767650.1"/>
</dbReference>
<keyword evidence="2" id="KW-0378">Hydrolase</keyword>
<name>M5FP92_DACPD</name>
<evidence type="ECO:0000259" key="1">
    <source>
        <dbReference type="Pfam" id="PF12697"/>
    </source>
</evidence>
<evidence type="ECO:0000313" key="3">
    <source>
        <dbReference type="Proteomes" id="UP000030653"/>
    </source>
</evidence>
<dbReference type="InterPro" id="IPR029058">
    <property type="entry name" value="AB_hydrolase_fold"/>
</dbReference>